<sequence>MNARKRIEQVFGWIKLTAGLRQLKARGCSRVGAVFQLYVVAYNLIRLAKRLSPR</sequence>
<feature type="domain" description="Transposase DDE" evidence="1">
    <location>
        <begin position="4"/>
        <end position="48"/>
    </location>
</feature>
<protein>
    <recommendedName>
        <fullName evidence="1">Transposase DDE domain-containing protein</fullName>
    </recommendedName>
</protein>
<dbReference type="InterPro" id="IPR025668">
    <property type="entry name" value="Tnp_DDE_dom"/>
</dbReference>
<dbReference type="Proteomes" id="UP000238218">
    <property type="component" value="Unassembled WGS sequence"/>
</dbReference>
<comment type="caution">
    <text evidence="2">The sequence shown here is derived from an EMBL/GenBank/DDBJ whole genome shotgun (WGS) entry which is preliminary data.</text>
</comment>
<keyword evidence="3" id="KW-1185">Reference proteome</keyword>
<dbReference type="Pfam" id="PF13751">
    <property type="entry name" value="DDE_Tnp_1_6"/>
    <property type="match status" value="1"/>
</dbReference>
<evidence type="ECO:0000313" key="3">
    <source>
        <dbReference type="Proteomes" id="UP000238218"/>
    </source>
</evidence>
<accession>A0ABX5FBR2</accession>
<gene>
    <name evidence="2" type="ORF">C7B81_00970</name>
</gene>
<proteinExistence type="predicted"/>
<reference evidence="2 3" key="2">
    <citation type="submission" date="2018-03" db="EMBL/GenBank/DDBJ databases">
        <title>The ancient ancestry and fast evolution of plastids.</title>
        <authorList>
            <person name="Moore K.R."/>
            <person name="Magnabosco C."/>
            <person name="Momper L."/>
            <person name="Gold D.A."/>
            <person name="Bosak T."/>
            <person name="Fournier G.P."/>
        </authorList>
    </citation>
    <scope>NUCLEOTIDE SEQUENCE [LARGE SCALE GENOMIC DNA]</scope>
    <source>
        <strain evidence="2 3">CCALA 015</strain>
    </source>
</reference>
<organism evidence="2 3">
    <name type="scientific">Aphanothece cf. minutissima CCALA 015</name>
    <dbReference type="NCBI Taxonomy" id="2107695"/>
    <lineage>
        <taxon>Bacteria</taxon>
        <taxon>Bacillati</taxon>
        <taxon>Cyanobacteriota</taxon>
        <taxon>Cyanophyceae</taxon>
        <taxon>Oscillatoriophycideae</taxon>
        <taxon>Chroococcales</taxon>
        <taxon>Aphanothecaceae</taxon>
        <taxon>Aphanothece</taxon>
    </lineage>
</organism>
<evidence type="ECO:0000259" key="1">
    <source>
        <dbReference type="Pfam" id="PF13751"/>
    </source>
</evidence>
<reference evidence="2 3" key="1">
    <citation type="submission" date="2018-02" db="EMBL/GenBank/DDBJ databases">
        <authorList>
            <person name="Moore K."/>
            <person name="Momper L."/>
        </authorList>
    </citation>
    <scope>NUCLEOTIDE SEQUENCE [LARGE SCALE GENOMIC DNA]</scope>
    <source>
        <strain evidence="2 3">CCALA 015</strain>
    </source>
</reference>
<dbReference type="RefSeq" id="WP_106219452.1">
    <property type="nucleotide sequence ID" value="NZ_PVWP01000001.1"/>
</dbReference>
<evidence type="ECO:0000313" key="2">
    <source>
        <dbReference type="EMBL" id="PSB39256.1"/>
    </source>
</evidence>
<name>A0ABX5FBR2_9CHRO</name>
<dbReference type="EMBL" id="PVWP01000001">
    <property type="protein sequence ID" value="PSB39256.1"/>
    <property type="molecule type" value="Genomic_DNA"/>
</dbReference>